<dbReference type="Pfam" id="PF01468">
    <property type="entry name" value="GA"/>
    <property type="match status" value="1"/>
</dbReference>
<feature type="domain" description="Rib" evidence="3">
    <location>
        <begin position="678"/>
        <end position="760"/>
    </location>
</feature>
<dbReference type="InterPro" id="IPR059115">
    <property type="entry name" value="Rib"/>
</dbReference>
<feature type="region of interest" description="Disordered" evidence="1">
    <location>
        <begin position="18"/>
        <end position="82"/>
    </location>
</feature>
<name>A0A2N6UCF5_9LACT</name>
<gene>
    <name evidence="4" type="ORF">CJ191_08140</name>
</gene>
<organism evidence="4 5">
    <name type="scientific">Aerococcus viridans</name>
    <dbReference type="NCBI Taxonomy" id="1377"/>
    <lineage>
        <taxon>Bacteria</taxon>
        <taxon>Bacillati</taxon>
        <taxon>Bacillota</taxon>
        <taxon>Bacilli</taxon>
        <taxon>Lactobacillales</taxon>
        <taxon>Aerococcaceae</taxon>
        <taxon>Aerococcus</taxon>
    </lineage>
</organism>
<keyword evidence="5" id="KW-1185">Reference proteome</keyword>
<feature type="domain" description="Protein G-related albumin-binding (GA) module" evidence="2">
    <location>
        <begin position="84"/>
        <end position="134"/>
    </location>
</feature>
<dbReference type="Pfam" id="PF08428">
    <property type="entry name" value="Rib"/>
    <property type="match status" value="1"/>
</dbReference>
<proteinExistence type="predicted"/>
<dbReference type="EMBL" id="PNHQ01000023">
    <property type="protein sequence ID" value="PMC79216.1"/>
    <property type="molecule type" value="Genomic_DNA"/>
</dbReference>
<comment type="caution">
    <text evidence="4">The sequence shown here is derived from an EMBL/GenBank/DDBJ whole genome shotgun (WGS) entry which is preliminary data.</text>
</comment>
<evidence type="ECO:0000256" key="1">
    <source>
        <dbReference type="SAM" id="MobiDB-lite"/>
    </source>
</evidence>
<evidence type="ECO:0000259" key="2">
    <source>
        <dbReference type="Pfam" id="PF01468"/>
    </source>
</evidence>
<dbReference type="Proteomes" id="UP000235701">
    <property type="component" value="Unassembled WGS sequence"/>
</dbReference>
<feature type="compositionally biased region" description="Basic and acidic residues" evidence="1">
    <location>
        <begin position="176"/>
        <end position="185"/>
    </location>
</feature>
<feature type="region of interest" description="Disordered" evidence="1">
    <location>
        <begin position="136"/>
        <end position="206"/>
    </location>
</feature>
<feature type="non-terminal residue" evidence="4">
    <location>
        <position position="781"/>
    </location>
</feature>
<reference evidence="4 5" key="1">
    <citation type="submission" date="2017-09" db="EMBL/GenBank/DDBJ databases">
        <title>Bacterial strain isolated from the female urinary microbiota.</title>
        <authorList>
            <person name="Thomas-White K."/>
            <person name="Kumar N."/>
            <person name="Forster S."/>
            <person name="Putonti C."/>
            <person name="Lawley T."/>
            <person name="Wolfe A.J."/>
        </authorList>
    </citation>
    <scope>NUCLEOTIDE SEQUENCE [LARGE SCALE GENOMIC DNA]</scope>
    <source>
        <strain evidence="4 5">UMB0240</strain>
    </source>
</reference>
<evidence type="ECO:0000313" key="5">
    <source>
        <dbReference type="Proteomes" id="UP000235701"/>
    </source>
</evidence>
<dbReference type="Gene3D" id="1.20.5.420">
    <property type="entry name" value="Immunoglobulin FC, subunit C"/>
    <property type="match status" value="1"/>
</dbReference>
<feature type="compositionally biased region" description="Acidic residues" evidence="1">
    <location>
        <begin position="63"/>
        <end position="82"/>
    </location>
</feature>
<dbReference type="InterPro" id="IPR002988">
    <property type="entry name" value="GA_module"/>
</dbReference>
<sequence length="781" mass="84417">MTGFFLGNSEVALAAETVNSETVSEVASVDETELKDNDSEVTTASEEALSEESSVESPVTAEVAEESNSEVAEEVTEEESVDDLADYKAQAKGKINALENLNANELAAEEALIDQATSTADIDKIVENAEVLNAEKAEEVVETEDAQTSETDKAAETEEATEESDRAADTQVDTAEENKEEKSEEITTAATALAEEEEASTSNSNIINADAIESGKITSGGQLQRTPGIVSGWLDVATNRYTPGINGSETALNGYKVYLQWMDEDGITSPVYEAMTHDIGGTRAGQGGNGVYAFDIGEGWTDATGKLHKPAFQSVGSQRYKLWLAPGQTSSNGNEYFTYRKQPGNSTGFSGAALATGEFVLAGHSIQRTAIYVYEKPNNVTMTTPENEWKYDGEGPDNNPSYLPDGVNKKHRNAVSGQVWWETSRAGTGFPDSAGERFVNQTLEEAETGFRVVTSVLTAEGGQAMSATNDIKDVNERIRQQQEILAANPQYIQQTVVAPIVGERGRYTARFDDKFDLNYMYQYVIDGDGQVVPGYTGYSSPVFTHPKDYASSAAFIANKNYAYNVHFALVADPAKYNIDITNYDAVNNIAKPGATAVSDVFSMFYPGEETEIVWIDSTDGSPVELSRTKVNNLDEARSAAQLTVPDDFEGRKIYTVQLVVNGNIIAADSFAADSELADNEAYEPEVTPVEKDYGEATTEEDVTSSVTVPNFPTEGEQPVISVDDPSQLPDGKTPGEHEVDVTVTYPDGTKDNVKVPVTVGEQAQNEAYEPEVTPVEKDYGE</sequence>
<feature type="region of interest" description="Disordered" evidence="1">
    <location>
        <begin position="693"/>
        <end position="781"/>
    </location>
</feature>
<accession>A0A2N6UCF5</accession>
<evidence type="ECO:0000313" key="4">
    <source>
        <dbReference type="EMBL" id="PMC79216.1"/>
    </source>
</evidence>
<evidence type="ECO:0000259" key="3">
    <source>
        <dbReference type="Pfam" id="PF08428"/>
    </source>
</evidence>
<dbReference type="AlphaFoldDB" id="A0A2N6UCF5"/>
<protein>
    <submittedName>
        <fullName evidence="4">Uncharacterized protein</fullName>
    </submittedName>
</protein>